<dbReference type="InterPro" id="IPR056863">
    <property type="entry name" value="LMN_ATRN_NET-like_EGF"/>
</dbReference>
<feature type="disulfide bond" evidence="13">
    <location>
        <begin position="1061"/>
        <end position="1070"/>
    </location>
</feature>
<feature type="disulfide bond" evidence="13">
    <location>
        <begin position="1644"/>
        <end position="1653"/>
    </location>
</feature>
<feature type="domain" description="Laminin EGF-like" evidence="17">
    <location>
        <begin position="1040"/>
        <end position="1087"/>
    </location>
</feature>
<feature type="disulfide bond" evidence="13">
    <location>
        <begin position="918"/>
        <end position="927"/>
    </location>
</feature>
<feature type="disulfide bond" evidence="13">
    <location>
        <begin position="944"/>
        <end position="956"/>
    </location>
</feature>
<evidence type="ECO:0000256" key="15">
    <source>
        <dbReference type="SAM" id="SignalP"/>
    </source>
</evidence>
<feature type="disulfide bond" evidence="13">
    <location>
        <begin position="1625"/>
        <end position="1642"/>
    </location>
</feature>
<feature type="disulfide bond" evidence="13">
    <location>
        <begin position="1135"/>
        <end position="1147"/>
    </location>
</feature>
<feature type="disulfide bond" evidence="13">
    <location>
        <begin position="994"/>
        <end position="1011"/>
    </location>
</feature>
<protein>
    <recommendedName>
        <fullName evidence="22">Laminin subunit alpha-1</fullName>
    </recommendedName>
</protein>
<evidence type="ECO:0000256" key="14">
    <source>
        <dbReference type="SAM" id="Coils"/>
    </source>
</evidence>
<feature type="coiled-coil region" evidence="14">
    <location>
        <begin position="2051"/>
        <end position="2142"/>
    </location>
</feature>
<dbReference type="GO" id="GO:0009888">
    <property type="term" value="P:tissue development"/>
    <property type="evidence" value="ECO:0007669"/>
    <property type="project" value="TreeGrafter"/>
</dbReference>
<dbReference type="PROSITE" id="PS51115">
    <property type="entry name" value="LAMININ_IVA"/>
    <property type="match status" value="2"/>
</dbReference>
<dbReference type="InterPro" id="IPR001791">
    <property type="entry name" value="Laminin_G"/>
</dbReference>
<evidence type="ECO:0000313" key="20">
    <source>
        <dbReference type="EMBL" id="CAH0392606.1"/>
    </source>
</evidence>
<dbReference type="Proteomes" id="UP001152759">
    <property type="component" value="Chromosome 7"/>
</dbReference>
<dbReference type="SUPFAM" id="SSF49899">
    <property type="entry name" value="Concanavalin A-like lectins/glucanases"/>
    <property type="match status" value="5"/>
</dbReference>
<dbReference type="Gene3D" id="2.60.120.200">
    <property type="match status" value="5"/>
</dbReference>
<evidence type="ECO:0000259" key="18">
    <source>
        <dbReference type="PROSITE" id="PS51115"/>
    </source>
</evidence>
<feature type="disulfide bond" evidence="13">
    <location>
        <begin position="1208"/>
        <end position="1217"/>
    </location>
</feature>
<feature type="domain" description="Laminin IV type A" evidence="18">
    <location>
        <begin position="519"/>
        <end position="707"/>
    </location>
</feature>
<dbReference type="GO" id="GO:0005604">
    <property type="term" value="C:basement membrane"/>
    <property type="evidence" value="ECO:0007669"/>
    <property type="project" value="UniProtKB-SubCell"/>
</dbReference>
<dbReference type="FunFam" id="2.10.25.10:FF:000090">
    <property type="entry name" value="laminin subunit alpha"/>
    <property type="match status" value="1"/>
</dbReference>
<dbReference type="Pfam" id="PF00052">
    <property type="entry name" value="Laminin_B"/>
    <property type="match status" value="2"/>
</dbReference>
<feature type="disulfide bond" evidence="13">
    <location>
        <begin position="946"/>
        <end position="963"/>
    </location>
</feature>
<dbReference type="InterPro" id="IPR002049">
    <property type="entry name" value="LE_dom"/>
</dbReference>
<keyword evidence="8 14" id="KW-0175">Coiled coil</keyword>
<evidence type="ECO:0000256" key="4">
    <source>
        <dbReference type="ARBA" id="ARBA00022729"/>
    </source>
</evidence>
<dbReference type="InterPro" id="IPR008211">
    <property type="entry name" value="Laminin_N"/>
</dbReference>
<keyword evidence="11 13" id="KW-0424">Laminin EGF-like domain</keyword>
<evidence type="ECO:0000256" key="10">
    <source>
        <dbReference type="ARBA" id="ARBA00023180"/>
    </source>
</evidence>
<feature type="coiled-coil region" evidence="14">
    <location>
        <begin position="1859"/>
        <end position="1949"/>
    </location>
</feature>
<feature type="disulfide bond" evidence="13">
    <location>
        <begin position="468"/>
        <end position="477"/>
    </location>
</feature>
<feature type="disulfide bond" evidence="13">
    <location>
        <begin position="1623"/>
        <end position="1635"/>
    </location>
</feature>
<dbReference type="Gene3D" id="2.170.300.10">
    <property type="entry name" value="Tie2 ligand-binding domain superfamily"/>
    <property type="match status" value="1"/>
</dbReference>
<feature type="domain" description="Laminin G" evidence="16">
    <location>
        <begin position="2628"/>
        <end position="2835"/>
    </location>
</feature>
<feature type="domain" description="Laminin EGF-like" evidence="17">
    <location>
        <begin position="992"/>
        <end position="1039"/>
    </location>
</feature>
<feature type="disulfide bond" evidence="13">
    <location>
        <begin position="762"/>
        <end position="771"/>
    </location>
</feature>
<dbReference type="EMBL" id="OU963868">
    <property type="protein sequence ID" value="CAH0392606.1"/>
    <property type="molecule type" value="Genomic_DNA"/>
</dbReference>
<evidence type="ECO:0000259" key="19">
    <source>
        <dbReference type="PROSITE" id="PS51117"/>
    </source>
</evidence>
<organism evidence="20 21">
    <name type="scientific">Bemisia tabaci</name>
    <name type="common">Sweetpotato whitefly</name>
    <name type="synonym">Aleurodes tabaci</name>
    <dbReference type="NCBI Taxonomy" id="7038"/>
    <lineage>
        <taxon>Eukaryota</taxon>
        <taxon>Metazoa</taxon>
        <taxon>Ecdysozoa</taxon>
        <taxon>Arthropoda</taxon>
        <taxon>Hexapoda</taxon>
        <taxon>Insecta</taxon>
        <taxon>Pterygota</taxon>
        <taxon>Neoptera</taxon>
        <taxon>Paraneoptera</taxon>
        <taxon>Hemiptera</taxon>
        <taxon>Sternorrhyncha</taxon>
        <taxon>Aleyrodoidea</taxon>
        <taxon>Aleyrodidae</taxon>
        <taxon>Aleyrodinae</taxon>
        <taxon>Bemisia</taxon>
    </lineage>
</organism>
<comment type="caution">
    <text evidence="13">Lacks conserved residue(s) required for the propagation of feature annotation.</text>
</comment>
<evidence type="ECO:0000256" key="8">
    <source>
        <dbReference type="ARBA" id="ARBA00023054"/>
    </source>
</evidence>
<evidence type="ECO:0000259" key="16">
    <source>
        <dbReference type="PROSITE" id="PS50025"/>
    </source>
</evidence>
<feature type="disulfide bond" evidence="13">
    <location>
        <begin position="992"/>
        <end position="1004"/>
    </location>
</feature>
<dbReference type="FunFam" id="2.10.25.10:FF:000106">
    <property type="entry name" value="Heparan sulfate proteoglycan 2"/>
    <property type="match status" value="1"/>
</dbReference>
<evidence type="ECO:0000259" key="17">
    <source>
        <dbReference type="PROSITE" id="PS50027"/>
    </source>
</evidence>
<keyword evidence="5" id="KW-0677">Repeat</keyword>
<dbReference type="Pfam" id="PF00053">
    <property type="entry name" value="EGF_laminin"/>
    <property type="match status" value="13"/>
</dbReference>
<dbReference type="InterPro" id="IPR050440">
    <property type="entry name" value="Laminin/Netrin_ECM"/>
</dbReference>
<dbReference type="GO" id="GO:0009887">
    <property type="term" value="P:animal organ morphogenesis"/>
    <property type="evidence" value="ECO:0007669"/>
    <property type="project" value="TreeGrafter"/>
</dbReference>
<keyword evidence="21" id="KW-1185">Reference proteome</keyword>
<dbReference type="FunFam" id="2.10.25.10:FF:000065">
    <property type="entry name" value="Laminin subunit beta 1"/>
    <property type="match status" value="1"/>
</dbReference>
<dbReference type="FunFam" id="2.60.120.200:FF:000200">
    <property type="entry name" value="Laminin subunit alpha-3"/>
    <property type="match status" value="1"/>
</dbReference>
<evidence type="ECO:0000256" key="12">
    <source>
        <dbReference type="PROSITE-ProRule" id="PRU00122"/>
    </source>
</evidence>
<dbReference type="SMART" id="SM00181">
    <property type="entry name" value="EGF"/>
    <property type="match status" value="13"/>
</dbReference>
<evidence type="ECO:0008006" key="22">
    <source>
        <dbReference type="Google" id="ProtNLM"/>
    </source>
</evidence>
<feature type="domain" description="Laminin IV type A" evidence="18">
    <location>
        <begin position="1305"/>
        <end position="1478"/>
    </location>
</feature>
<keyword evidence="4 15" id="KW-0732">Signal</keyword>
<keyword evidence="3" id="KW-0272">Extracellular matrix</keyword>
<feature type="domain" description="Laminin EGF-like" evidence="17">
    <location>
        <begin position="743"/>
        <end position="792"/>
    </location>
</feature>
<dbReference type="Gene3D" id="2.60.120.260">
    <property type="entry name" value="Galactose-binding domain-like"/>
    <property type="match status" value="1"/>
</dbReference>
<feature type="domain" description="Laminin EGF-like" evidence="17">
    <location>
        <begin position="398"/>
        <end position="448"/>
    </location>
</feature>
<dbReference type="SUPFAM" id="SSF57196">
    <property type="entry name" value="EGF/Laminin"/>
    <property type="match status" value="15"/>
</dbReference>
<feature type="domain" description="Laminin N-terminal" evidence="19">
    <location>
        <begin position="32"/>
        <end position="271"/>
    </location>
</feature>
<feature type="disulfide bond" evidence="13">
    <location>
        <begin position="1156"/>
        <end position="1165"/>
    </location>
</feature>
<dbReference type="FunFam" id="2.10.25.10:FF:000074">
    <property type="entry name" value="Laminin subunit alpha"/>
    <property type="match status" value="2"/>
</dbReference>
<evidence type="ECO:0000256" key="5">
    <source>
        <dbReference type="ARBA" id="ARBA00022737"/>
    </source>
</evidence>
<dbReference type="FunFam" id="2.60.120.260:FF:000017">
    <property type="entry name" value="Laminin subunit alpha 2"/>
    <property type="match status" value="1"/>
</dbReference>
<feature type="disulfide bond" evidence="13">
    <location>
        <begin position="1540"/>
        <end position="1549"/>
    </location>
</feature>
<dbReference type="GO" id="GO:0007155">
    <property type="term" value="P:cell adhesion"/>
    <property type="evidence" value="ECO:0007669"/>
    <property type="project" value="UniProtKB-KW"/>
</dbReference>
<feature type="disulfide bond" evidence="13">
    <location>
        <begin position="965"/>
        <end position="974"/>
    </location>
</feature>
<dbReference type="Pfam" id="PF00055">
    <property type="entry name" value="Laminin_N"/>
    <property type="match status" value="1"/>
</dbReference>
<keyword evidence="7" id="KW-0130">Cell adhesion</keyword>
<feature type="domain" description="Laminin EGF-like" evidence="17">
    <location>
        <begin position="851"/>
        <end position="895"/>
    </location>
</feature>
<keyword evidence="10" id="KW-0325">Glycoprotein</keyword>
<feature type="disulfide bond" evidence="13">
    <location>
        <begin position="1042"/>
        <end position="1059"/>
    </location>
</feature>
<feature type="domain" description="Laminin G" evidence="16">
    <location>
        <begin position="3030"/>
        <end position="3208"/>
    </location>
</feature>
<feature type="disulfide bond" evidence="13">
    <location>
        <begin position="1137"/>
        <end position="1154"/>
    </location>
</feature>
<dbReference type="InterPro" id="IPR000742">
    <property type="entry name" value="EGF"/>
</dbReference>
<dbReference type="Gene3D" id="2.10.25.10">
    <property type="entry name" value="Laminin"/>
    <property type="match status" value="15"/>
</dbReference>
<dbReference type="InterPro" id="IPR000034">
    <property type="entry name" value="Laminin_IV"/>
</dbReference>
<feature type="domain" description="Laminin G" evidence="16">
    <location>
        <begin position="2238"/>
        <end position="2429"/>
    </location>
</feature>
<feature type="domain" description="Laminin EGF-like" evidence="17">
    <location>
        <begin position="1521"/>
        <end position="1567"/>
    </location>
</feature>
<evidence type="ECO:0000256" key="11">
    <source>
        <dbReference type="ARBA" id="ARBA00023292"/>
    </source>
</evidence>
<gene>
    <name evidence="20" type="ORF">BEMITA_LOCUS11105</name>
</gene>
<reference evidence="20" key="1">
    <citation type="submission" date="2021-12" db="EMBL/GenBank/DDBJ databases">
        <authorList>
            <person name="King R."/>
        </authorList>
    </citation>
    <scope>NUCLEOTIDE SEQUENCE</scope>
</reference>
<dbReference type="InterPro" id="IPR013320">
    <property type="entry name" value="ConA-like_dom_sf"/>
</dbReference>
<evidence type="ECO:0000313" key="21">
    <source>
        <dbReference type="Proteomes" id="UP001152759"/>
    </source>
</evidence>
<evidence type="ECO:0000256" key="2">
    <source>
        <dbReference type="ARBA" id="ARBA00022525"/>
    </source>
</evidence>
<feature type="domain" description="Laminin EGF-like" evidence="17">
    <location>
        <begin position="1135"/>
        <end position="1180"/>
    </location>
</feature>
<dbReference type="PROSITE" id="PS50025">
    <property type="entry name" value="LAM_G_DOMAIN"/>
    <property type="match status" value="5"/>
</dbReference>
<keyword evidence="6" id="KW-0084">Basement membrane</keyword>
<dbReference type="CDD" id="cd00110">
    <property type="entry name" value="LamG"/>
    <property type="match status" value="5"/>
</dbReference>
<dbReference type="PANTHER" id="PTHR10574:SF428">
    <property type="entry name" value="LAMININ SUBUNIT ALPHA-1-LIKE PROTEIN"/>
    <property type="match status" value="1"/>
</dbReference>
<feature type="disulfide bond" evidence="13">
    <location>
        <begin position="1040"/>
        <end position="1052"/>
    </location>
</feature>
<sequence length="3216" mass="353955">MIVHCALVCIISLANGLSLHNKQDDYRYEVAEWPGVFPALFNVAARASIWTNATCGEHGAESYCKMEARGQTQCALCDARSPDPGKRHPIKNVLDAKPTWWQSPTLQEGPQYEAVTITLDFKQVYQIAYVIVKAAISPRPGNWILERSVDGETFSPWQYFAISNEECWTKYGLQASHGNHAFQYDSEVICTSYFSRLKPLEGGEIHTFLIKGRPGANSSSDELMEFTRARYVRLRLQKLNVPTERMLSHLPDKSYHRSLFYSIKEISVGGQCICNGHAAKCRHSRNGESTCECQHNTCGGSCNECCPLFNQRPWRQGTIYSASPCEMCQCHGHATSCVYDATIDEAKLSLDIEGYNNGGGVCTNCTKHTTGINCERCETGWYRPIGVRPDAEVPCLPCQCSPVGSVGSCAPDDLGGKVAGSCECLPGFAGELCDRCAIGFHNYPNCVPCSCDFRGSKESSSCNKHCDCKSNVMGAQCDECKPGFFGLSADNPDGCSPCYCSGISSTCEDSYAYKLDKVDSLNGWLVCDLGVTRTVLPTLDIETNQLYIGNYELPGVESYFWLAPEVYRGDKVTSYGSRIQFHVSWVVMRGDTSGKPTETPDIVIIGNNGLKLGYGKSKYYNEKNESIIINLIERGWFRIEDGNDTHTDSQIQAPVSREQFLSVIGDIKHILLRATFHTDQVEGSLLLAILETGTKNGTGEVVRTVERCICPDGYSGLLCQYCSYGYARILPDSPNKHAVCTLCDCNNHAVSCDPINAVCTSCEHNTTGPKCGQCLPGFYGNAENGEIDDCKPCACPLTEASNNFSAACIANGTDDYTCTQCSKGYAGQHCEECAFGYYGNPLEIGSTCKLCDCNNGPCNQVTGQCLDCKGNTEGWRCEKCKPHHYGDPLNFDCKPCNCSSIGSKTVDSCNTVTGQCECLDNYTGRACDRCFDGFGNVTAGCKLCDCDAIGSQSELCDPQSGQCPCKPGVAGDQCNQCLPSYYGFSTDGCKSCNCDLVGSTNLTCDSFLGTCTCHPNVVGKTCDTCEVGFWGLGYTGCQPCSCDSVGSANSTCNPVTGQCECKIGIGGQNCDRCLPDYYGFSVDGCLKCEPCNNPGFICDPDTGQCVCPVLSEGETCNVCKQNAWGFKPLKGCQPCNCDSHGSLSLQCNSTSGHCLCQEGYEGTHCNRCSPGYFGYPRCRPCNCHQPGVDTLNCQGRECDCDEHGQCPCKSNVIGKRCDECKDGTFGLSSEMPEGCIPCFCFGRTTKCIAAGLSWSQVRLLHSRTLSVEYDSNATQFPPDSQIYPVNTQEICFINLAVPGGGEMSLNSEGLNVTNNLRIIPGDLGDVQIGVSFLFDTPVYWQLPASFLGDKVLSYGGYLRFAVETEGGNTLLPPGVLSSYPLIQIQGNGKIVLEHFPALPNPSNRYEVRLHESLWHVKNNPTEKINRETLMLTLQNLQHILIRATDSVDFKKALLRDVSLDKATEAKGSVVSNAVGVELCECPHQYNSTSCQNPSIGFYRHYNKNSVGSTVIIQVIGEAAPCECNGRSNVCDIETGHCLNCSENTGGENCEYCAEGYYGDPILGPCKPCPCPYTDRNFAQSCQVFPGQETICTCKPGYTGKVCDRCSYGWFGFPQKINGSCRMCECNPHGSVSDECHELSGQCNCKLGITGRDCSVCPPRHTLSNKGCVACEDGCTDLLLDKLEDLEGTLREASITVSDGTIAAPWPRLMVFESNLTELESVAQVFSSTNRKLNLLLEDIDDVIKKKSKHALTKVKKIEKNSLNASTDAYLLRTDAETELLAAKILEREIFEIVYSLKSYGKTEESEDVNTGAALSEAKLLFNQIRDFDFEPITINVINVSEGCKALLDDVEESSNHNDLDNLQKRLDTVLEKIRDLDKNVLNIMGNLEKVRHTTESNKEVALRLDEVSNEIVSIESETDETLNTTLQQMDVIENRFEEFQSNVEELKDVGEYLKNLTRQASEKEASLSNLNPLYKEVYVIPAQKHADGLLESARSYDDLFQFTRQKSDYALRASKAYQSIIDALKSAREAAVNASLAATEAFNQVLPERKEESLLEKAKAAEEESRQIKTRAELQDARVQELHAQFKAHLRAVESLRNNVKKAAKDDNSIAKQLQEVSNDEASKLEETLLRAEDIIQVANEIYDNATVISSDAAINLRPQLKKLDDEGELSLQAAEDKITDVHSVSKRVQEQLAIMQLAEAKRNEKFTLWNSTLLEKLDAVKMKITQARHIADGIRLSLTSKGERGSCIRSYQPDLLESSITNTIVLTYAISSQHRDALLFYLPSSTTSDFLAVEMVNRKIRFVWNVGGDTGEVTNAVHIQTAGDLSNDQHWYRIEAERKANVGTLYVRPQVLPFGSYLRDGSPVTGNSTGGIGRLDVSPHDRVWVGGADHKPAELRSMQPGLVGCLHNLFLDGRPIGLWDFRTQTEGCTACIEGAEEVKDEQTYRFLGDGYAVLHHDSSSAYNKYLLSVSLNFKTFDEDALLFLAVTNDTDKFVSVTLSEGRVVFRVGYGGDISLEISSNSRYNTGNWTRLEATRYFDRKKKVEKGILKIGTESRDGAPTPPPNQDAIPDLSQAQLFVGGTPPSFRTRRWPGSYLGCMSEVNVAQEGYNLLRGQFWGIQPSCSQKALTIAGFNGNGYLELASYSLEKKAAFGFVFATLQQNCLLMLSTSQGLMNRQSYYAVSLRNGQIDVRLNAGHGEVRLASTSSDYGNGQFHSVVVIKRGKKLELQVDDTTDSSATLPRGSLNIKVPGDAGGLFFGGIPPDINTTGLAVSDEPLIGTIKDAIFNNSVLAFDKPLEFEHVAIGRHGPVPVRTEASRLEVESMQISPENSANGCRKVSSYPIESGAAKFGDTPHSHVQIDFSKRNLGNIFQDNFTLEMQFRTFYPNGVLLVIPSIKNKLANFIMATLVNGRLKVIVQGKKKKKSESMSQIAVNDGLWHHMMLMKEEHIFRMQIDNNPPISFEAHKKSNIGNITYIGGLPEELLTSMKFSYFPKTETFKGCLARLILNGQFEDLVGDKYHKVGQCFPHVEKGSYFPGDAFAIYENEFDVGSLIELEIEFRTSEMNGIILSVSQPEGYPALSLQFINGKVVMTGDMGDRRPFRVELGLGSDFAVCDNKWHRIVAQFNNDEITLRLDSEGTKYWLSDNGHLTGAHTNSPLYIGGLPDHATIDTLETRENFKGCIRYVSINKIRKDWIEMEALHSILLGSCPRDNDPKS</sequence>
<dbReference type="GO" id="GO:0048731">
    <property type="term" value="P:system development"/>
    <property type="evidence" value="ECO:0007669"/>
    <property type="project" value="UniProtKB-ARBA"/>
</dbReference>
<dbReference type="SMART" id="SM00180">
    <property type="entry name" value="EGF_Lam"/>
    <property type="match status" value="17"/>
</dbReference>
<dbReference type="PROSITE" id="PS50027">
    <property type="entry name" value="EGF_LAM_2"/>
    <property type="match status" value="12"/>
</dbReference>
<feature type="disulfide bond" evidence="13">
    <location>
        <begin position="424"/>
        <end position="433"/>
    </location>
</feature>
<evidence type="ECO:0000256" key="1">
    <source>
        <dbReference type="ARBA" id="ARBA00004302"/>
    </source>
</evidence>
<evidence type="ECO:0000256" key="13">
    <source>
        <dbReference type="PROSITE-ProRule" id="PRU00460"/>
    </source>
</evidence>
<accession>A0A9P0F8P1</accession>
<proteinExistence type="predicted"/>
<dbReference type="Pfam" id="PF02210">
    <property type="entry name" value="Laminin_G_2"/>
    <property type="match status" value="5"/>
</dbReference>
<feature type="domain" description="Laminin EGF-like" evidence="17">
    <location>
        <begin position="1623"/>
        <end position="1669"/>
    </location>
</feature>
<feature type="signal peptide" evidence="15">
    <location>
        <begin position="1"/>
        <end position="16"/>
    </location>
</feature>
<dbReference type="CDD" id="cd00055">
    <property type="entry name" value="EGF_Lam"/>
    <property type="match status" value="16"/>
</dbReference>
<dbReference type="FunFam" id="2.10.25.10:FF:000069">
    <property type="entry name" value="Laminin subunit alpha 1"/>
    <property type="match status" value="1"/>
</dbReference>
<dbReference type="PRINTS" id="PR00011">
    <property type="entry name" value="EGFLAMININ"/>
</dbReference>
<name>A0A9P0F8P1_BEMTA</name>
<keyword evidence="9 13" id="KW-1015">Disulfide bond</keyword>
<dbReference type="SMART" id="SM00282">
    <property type="entry name" value="LamG"/>
    <property type="match status" value="5"/>
</dbReference>
<feature type="disulfide bond" evidence="13">
    <location>
        <begin position="868"/>
        <end position="877"/>
    </location>
</feature>
<keyword evidence="2" id="KW-0964">Secreted</keyword>
<evidence type="ECO:0000256" key="7">
    <source>
        <dbReference type="ARBA" id="ARBA00022889"/>
    </source>
</evidence>
<dbReference type="PROSITE" id="PS01248">
    <property type="entry name" value="EGF_LAM_1"/>
    <property type="match status" value="5"/>
</dbReference>
<feature type="domain" description="Laminin EGF-like" evidence="17">
    <location>
        <begin position="1181"/>
        <end position="1237"/>
    </location>
</feature>
<feature type="domain" description="Laminin EGF-like" evidence="17">
    <location>
        <begin position="944"/>
        <end position="991"/>
    </location>
</feature>
<dbReference type="Pfam" id="PF24973">
    <property type="entry name" value="EGF_LMN_ATRN"/>
    <property type="match status" value="2"/>
</dbReference>
<feature type="disulfide bond" evidence="13">
    <location>
        <begin position="1013"/>
        <end position="1022"/>
    </location>
</feature>
<dbReference type="FunFam" id="2.10.25.10:FF:000188">
    <property type="entry name" value="Laminin subunit gamma 2"/>
    <property type="match status" value="2"/>
</dbReference>
<dbReference type="FunFam" id="2.10.25.10:FF:000135">
    <property type="entry name" value="Laminin subunit beta 4"/>
    <property type="match status" value="2"/>
</dbReference>
<feature type="domain" description="Laminin EGF-like" evidence="17">
    <location>
        <begin position="449"/>
        <end position="497"/>
    </location>
</feature>
<dbReference type="FunFam" id="2.10.25.10:FF:000242">
    <property type="entry name" value="Laminin subunit alpha 1"/>
    <property type="match status" value="1"/>
</dbReference>
<feature type="chain" id="PRO_5040116837" description="Laminin subunit alpha-1" evidence="15">
    <location>
        <begin position="17"/>
        <end position="3216"/>
    </location>
</feature>
<comment type="subcellular location">
    <subcellularLocation>
        <location evidence="1">Secreted</location>
        <location evidence="1">Extracellular space</location>
        <location evidence="1">Extracellular matrix</location>
        <location evidence="1">Basement membrane</location>
    </subcellularLocation>
</comment>
<evidence type="ECO:0000256" key="6">
    <source>
        <dbReference type="ARBA" id="ARBA00022869"/>
    </source>
</evidence>
<feature type="disulfide bond" evidence="12">
    <location>
        <begin position="3181"/>
        <end position="3208"/>
    </location>
</feature>
<dbReference type="SMART" id="SM00281">
    <property type="entry name" value="LamB"/>
    <property type="match status" value="2"/>
</dbReference>
<dbReference type="FunFam" id="2.10.25.10:FF:000033">
    <property type="entry name" value="Laminin subunit alpha 2"/>
    <property type="match status" value="1"/>
</dbReference>
<evidence type="ECO:0000256" key="9">
    <source>
        <dbReference type="ARBA" id="ARBA00023157"/>
    </source>
</evidence>
<dbReference type="PROSITE" id="PS51117">
    <property type="entry name" value="LAMININ_NTER"/>
    <property type="match status" value="1"/>
</dbReference>
<dbReference type="SMART" id="SM00136">
    <property type="entry name" value="LamNT"/>
    <property type="match status" value="1"/>
</dbReference>
<evidence type="ECO:0000256" key="3">
    <source>
        <dbReference type="ARBA" id="ARBA00022530"/>
    </source>
</evidence>
<dbReference type="PANTHER" id="PTHR10574">
    <property type="entry name" value="NETRIN/LAMININ-RELATED"/>
    <property type="match status" value="1"/>
</dbReference>
<feature type="domain" description="Laminin G" evidence="16">
    <location>
        <begin position="2444"/>
        <end position="2623"/>
    </location>
</feature>
<feature type="domain" description="Laminin EGF-like" evidence="17">
    <location>
        <begin position="896"/>
        <end position="943"/>
    </location>
</feature>
<feature type="domain" description="Laminin G" evidence="16">
    <location>
        <begin position="2847"/>
        <end position="3025"/>
    </location>
</feature>